<dbReference type="SUPFAM" id="SSF81321">
    <property type="entry name" value="Family A G protein-coupled receptor-like"/>
    <property type="match status" value="1"/>
</dbReference>
<keyword evidence="4 12" id="KW-0812">Transmembrane</keyword>
<keyword evidence="9" id="KW-0325">Glycoprotein</keyword>
<feature type="domain" description="G-protein coupled receptors family 1 profile" evidence="13">
    <location>
        <begin position="426"/>
        <end position="722"/>
    </location>
</feature>
<dbReference type="CDD" id="cd00637">
    <property type="entry name" value="7tm_classA_rhodopsin-like"/>
    <property type="match status" value="1"/>
</dbReference>
<dbReference type="PANTHER" id="PTHR24246:SF27">
    <property type="entry name" value="ADENOSINE RECEPTOR, ISOFORM A"/>
    <property type="match status" value="1"/>
</dbReference>
<organism evidence="14 15">
    <name type="scientific">Scylla paramamosain</name>
    <name type="common">Mud crab</name>
    <dbReference type="NCBI Taxonomy" id="85552"/>
    <lineage>
        <taxon>Eukaryota</taxon>
        <taxon>Metazoa</taxon>
        <taxon>Ecdysozoa</taxon>
        <taxon>Arthropoda</taxon>
        <taxon>Crustacea</taxon>
        <taxon>Multicrustacea</taxon>
        <taxon>Malacostraca</taxon>
        <taxon>Eumalacostraca</taxon>
        <taxon>Eucarida</taxon>
        <taxon>Decapoda</taxon>
        <taxon>Pleocyemata</taxon>
        <taxon>Brachyura</taxon>
        <taxon>Eubrachyura</taxon>
        <taxon>Portunoidea</taxon>
        <taxon>Portunidae</taxon>
        <taxon>Portuninae</taxon>
        <taxon>Scylla</taxon>
    </lineage>
</organism>
<feature type="region of interest" description="Disordered" evidence="11">
    <location>
        <begin position="747"/>
        <end position="775"/>
    </location>
</feature>
<dbReference type="AlphaFoldDB" id="A0AAW0TRD9"/>
<feature type="region of interest" description="Disordered" evidence="11">
    <location>
        <begin position="60"/>
        <end position="87"/>
    </location>
</feature>
<comment type="subcellular location">
    <subcellularLocation>
        <location evidence="1">Cell membrane</location>
        <topology evidence="1">Multi-pass membrane protein</topology>
    </subcellularLocation>
</comment>
<keyword evidence="5 12" id="KW-1133">Transmembrane helix</keyword>
<evidence type="ECO:0000256" key="4">
    <source>
        <dbReference type="ARBA" id="ARBA00022692"/>
    </source>
</evidence>
<keyword evidence="7 12" id="KW-0472">Membrane</keyword>
<feature type="transmembrane region" description="Helical" evidence="12">
    <location>
        <begin position="12"/>
        <end position="36"/>
    </location>
</feature>
<dbReference type="Proteomes" id="UP001487740">
    <property type="component" value="Unassembled WGS sequence"/>
</dbReference>
<keyword evidence="6" id="KW-0297">G-protein coupled receptor</keyword>
<feature type="transmembrane region" description="Helical" evidence="12">
    <location>
        <begin position="560"/>
        <end position="580"/>
    </location>
</feature>
<evidence type="ECO:0000256" key="3">
    <source>
        <dbReference type="ARBA" id="ARBA00022475"/>
    </source>
</evidence>
<keyword evidence="8" id="KW-0675">Receptor</keyword>
<evidence type="ECO:0000259" key="13">
    <source>
        <dbReference type="PROSITE" id="PS50262"/>
    </source>
</evidence>
<evidence type="ECO:0000256" key="7">
    <source>
        <dbReference type="ARBA" id="ARBA00023136"/>
    </source>
</evidence>
<evidence type="ECO:0000256" key="2">
    <source>
        <dbReference type="ARBA" id="ARBA00010663"/>
    </source>
</evidence>
<evidence type="ECO:0000256" key="10">
    <source>
        <dbReference type="ARBA" id="ARBA00023224"/>
    </source>
</evidence>
<dbReference type="PROSITE" id="PS50262">
    <property type="entry name" value="G_PROTEIN_RECEP_F1_2"/>
    <property type="match status" value="1"/>
</dbReference>
<dbReference type="InterPro" id="IPR017452">
    <property type="entry name" value="GPCR_Rhodpsn_7TM"/>
</dbReference>
<dbReference type="GO" id="GO:0004930">
    <property type="term" value="F:G protein-coupled receptor activity"/>
    <property type="evidence" value="ECO:0007669"/>
    <property type="project" value="UniProtKB-KW"/>
</dbReference>
<feature type="transmembrane region" description="Helical" evidence="12">
    <location>
        <begin position="611"/>
        <end position="635"/>
    </location>
</feature>
<protein>
    <recommendedName>
        <fullName evidence="13">G-protein coupled receptors family 1 profile domain-containing protein</fullName>
    </recommendedName>
</protein>
<evidence type="ECO:0000256" key="12">
    <source>
        <dbReference type="SAM" id="Phobius"/>
    </source>
</evidence>
<comment type="caution">
    <text evidence="14">The sequence shown here is derived from an EMBL/GenBank/DDBJ whole genome shotgun (WGS) entry which is preliminary data.</text>
</comment>
<feature type="transmembrane region" description="Helical" evidence="12">
    <location>
        <begin position="410"/>
        <end position="435"/>
    </location>
</feature>
<evidence type="ECO:0000256" key="9">
    <source>
        <dbReference type="ARBA" id="ARBA00023180"/>
    </source>
</evidence>
<evidence type="ECO:0000313" key="15">
    <source>
        <dbReference type="Proteomes" id="UP001487740"/>
    </source>
</evidence>
<keyword evidence="3" id="KW-1003">Cell membrane</keyword>
<feature type="transmembrane region" description="Helical" evidence="12">
    <location>
        <begin position="702"/>
        <end position="722"/>
    </location>
</feature>
<dbReference type="PANTHER" id="PTHR24246">
    <property type="entry name" value="OLFACTORY RECEPTOR AND ADENOSINE RECEPTOR"/>
    <property type="match status" value="1"/>
</dbReference>
<feature type="transmembrane region" description="Helical" evidence="12">
    <location>
        <begin position="447"/>
        <end position="468"/>
    </location>
</feature>
<dbReference type="GO" id="GO:0005886">
    <property type="term" value="C:plasma membrane"/>
    <property type="evidence" value="ECO:0007669"/>
    <property type="project" value="UniProtKB-SubCell"/>
</dbReference>
<feature type="compositionally biased region" description="Basic and acidic residues" evidence="11">
    <location>
        <begin position="75"/>
        <end position="85"/>
    </location>
</feature>
<evidence type="ECO:0000256" key="6">
    <source>
        <dbReference type="ARBA" id="ARBA00023040"/>
    </source>
</evidence>
<dbReference type="EMBL" id="JARAKH010000025">
    <property type="protein sequence ID" value="KAK8390265.1"/>
    <property type="molecule type" value="Genomic_DNA"/>
</dbReference>
<evidence type="ECO:0000256" key="5">
    <source>
        <dbReference type="ARBA" id="ARBA00022989"/>
    </source>
</evidence>
<sequence>MLGPRYKFHRMGATYCLVLSRILSILLAVVASVGIVSSQENSVIPTITSQKPQIYTRINPQQKPSKSEYPALPHAPEDLDDRDKSGTINGDIVETTVHLVALELEHIIHNYTEVMIEEFNETVWSNNQAHPTRLRREATDFTGMTQRDSHIIENVTLLSTSTTNDPVASTPAQEPPSELSIFHKMYLCDHPPKTFSPEFHGSLWESCLQYERMWLTSFRNTMMLCNVVYALTEAKTLKYGHYQSHIGLLKVITNEAYVNFCLPLFRSFNKCEERDFLTICWEDRVAFFHSSICPHSSNDIFLASFLLDNNTVCFQEFCQGWQNVMDSKIGSLHYRLTNALPASGVPSCGYMTRSLKHIKRKYNGTLYLFLNTHWPCCYPYYTVIWAGLPEAHGLNGAWSYMPVACQAGEVLLVVMVGCVMVGSIGGNLLVLVIMFRGGHRRQESSMLRTSLAFSDMLTAAFVIVPSFVNHLWPFLFPPTYIKLEPNMKLAYDLTELVNSTWKTYTTHSFRTPSGFMIFQSVLFHITSTASLLMLLVLSVERFVITGRYLRYKDYFSYGRTVLAITFSWITSLANALWFAAHDDGRLSAQWLTFEKLPTGASWYGQGGVRLIIYHGQVVIFFTLGISVVTFSALAIRNFVKEQLHVAKEWRRLKMKASKQYSKDNRYVLTTMILMFILFLTSTIPLIINIVLNSLLYRFHHHLFSHFAWWLFMANSAWNPWVYNFRSRQFKEDLINFRKILQMRRQQQLRPKEPQPLPSTGFPSANTSLPTESRTE</sequence>
<name>A0AAW0TRD9_SCYPA</name>
<gene>
    <name evidence="14" type="ORF">O3P69_010151</name>
</gene>
<dbReference type="Pfam" id="PF00001">
    <property type="entry name" value="7tm_1"/>
    <property type="match status" value="1"/>
</dbReference>
<dbReference type="PRINTS" id="PR00237">
    <property type="entry name" value="GPCRRHODOPSN"/>
</dbReference>
<keyword evidence="10" id="KW-0807">Transducer</keyword>
<feature type="compositionally biased region" description="Polar residues" evidence="11">
    <location>
        <begin position="760"/>
        <end position="775"/>
    </location>
</feature>
<reference evidence="14 15" key="1">
    <citation type="submission" date="2023-03" db="EMBL/GenBank/DDBJ databases">
        <title>High-quality genome of Scylla paramamosain provides insights in environmental adaptation.</title>
        <authorList>
            <person name="Zhang L."/>
        </authorList>
    </citation>
    <scope>NUCLEOTIDE SEQUENCE [LARGE SCALE GENOMIC DNA]</scope>
    <source>
        <strain evidence="14">LZ_2023a</strain>
        <tissue evidence="14">Muscle</tissue>
    </source>
</reference>
<evidence type="ECO:0000256" key="11">
    <source>
        <dbReference type="SAM" id="MobiDB-lite"/>
    </source>
</evidence>
<feature type="transmembrane region" description="Helical" evidence="12">
    <location>
        <begin position="666"/>
        <end position="690"/>
    </location>
</feature>
<accession>A0AAW0TRD9</accession>
<feature type="transmembrane region" description="Helical" evidence="12">
    <location>
        <begin position="516"/>
        <end position="539"/>
    </location>
</feature>
<proteinExistence type="inferred from homology"/>
<dbReference type="InterPro" id="IPR000276">
    <property type="entry name" value="GPCR_Rhodpsn"/>
</dbReference>
<comment type="similarity">
    <text evidence="2">Belongs to the G-protein coupled receptor 1 family.</text>
</comment>
<evidence type="ECO:0000313" key="14">
    <source>
        <dbReference type="EMBL" id="KAK8390265.1"/>
    </source>
</evidence>
<dbReference type="Gene3D" id="1.20.1070.10">
    <property type="entry name" value="Rhodopsin 7-helix transmembrane proteins"/>
    <property type="match status" value="1"/>
</dbReference>
<evidence type="ECO:0000256" key="1">
    <source>
        <dbReference type="ARBA" id="ARBA00004651"/>
    </source>
</evidence>
<keyword evidence="15" id="KW-1185">Reference proteome</keyword>
<evidence type="ECO:0000256" key="8">
    <source>
        <dbReference type="ARBA" id="ARBA00023170"/>
    </source>
</evidence>